<dbReference type="FunFam" id="3.40.50.720:FF:000003">
    <property type="entry name" value="S-(hydroxymethyl)glutathione dehydrogenase"/>
    <property type="match status" value="1"/>
</dbReference>
<dbReference type="GO" id="GO:0005829">
    <property type="term" value="C:cytosol"/>
    <property type="evidence" value="ECO:0007669"/>
    <property type="project" value="TreeGrafter"/>
</dbReference>
<reference evidence="8" key="1">
    <citation type="journal article" date="2014" name="Int. J. Syst. Evol. Microbiol.">
        <title>Complete genome sequence of Corynebacterium casei LMG S-19264T (=DSM 44701T), isolated from a smear-ripened cheese.</title>
        <authorList>
            <consortium name="US DOE Joint Genome Institute (JGI-PGF)"/>
            <person name="Walter F."/>
            <person name="Albersmeier A."/>
            <person name="Kalinowski J."/>
            <person name="Ruckert C."/>
        </authorList>
    </citation>
    <scope>NUCLEOTIDE SEQUENCE</scope>
    <source>
        <strain evidence="8">CGMCC 1.15371</strain>
    </source>
</reference>
<dbReference type="InterPro" id="IPR013149">
    <property type="entry name" value="ADH-like_C"/>
</dbReference>
<protein>
    <submittedName>
        <fullName evidence="8">Alcohol dehydrogenase</fullName>
    </submittedName>
</protein>
<keyword evidence="9" id="KW-1185">Reference proteome</keyword>
<evidence type="ECO:0000256" key="6">
    <source>
        <dbReference type="RuleBase" id="RU361277"/>
    </source>
</evidence>
<dbReference type="SMART" id="SM00829">
    <property type="entry name" value="PKS_ER"/>
    <property type="match status" value="1"/>
</dbReference>
<gene>
    <name evidence="8" type="ORF">GCM10011391_09350</name>
</gene>
<dbReference type="InterPro" id="IPR013154">
    <property type="entry name" value="ADH-like_N"/>
</dbReference>
<feature type="domain" description="Enoyl reductase (ER)" evidence="7">
    <location>
        <begin position="13"/>
        <end position="361"/>
    </location>
</feature>
<dbReference type="InterPro" id="IPR036291">
    <property type="entry name" value="NAD(P)-bd_dom_sf"/>
</dbReference>
<keyword evidence="5" id="KW-0520">NAD</keyword>
<dbReference type="SUPFAM" id="SSF51735">
    <property type="entry name" value="NAD(P)-binding Rossmann-fold domains"/>
    <property type="match status" value="1"/>
</dbReference>
<evidence type="ECO:0000313" key="8">
    <source>
        <dbReference type="EMBL" id="GGE32852.1"/>
    </source>
</evidence>
<dbReference type="Proteomes" id="UP000628775">
    <property type="component" value="Unassembled WGS sequence"/>
</dbReference>
<evidence type="ECO:0000256" key="2">
    <source>
        <dbReference type="ARBA" id="ARBA00022723"/>
    </source>
</evidence>
<dbReference type="InterPro" id="IPR011032">
    <property type="entry name" value="GroES-like_sf"/>
</dbReference>
<evidence type="ECO:0000256" key="3">
    <source>
        <dbReference type="ARBA" id="ARBA00022833"/>
    </source>
</evidence>
<dbReference type="SUPFAM" id="SSF50129">
    <property type="entry name" value="GroES-like"/>
    <property type="match status" value="1"/>
</dbReference>
<evidence type="ECO:0000259" key="7">
    <source>
        <dbReference type="SMART" id="SM00829"/>
    </source>
</evidence>
<dbReference type="CDD" id="cd08278">
    <property type="entry name" value="benzyl_alcohol_DH"/>
    <property type="match status" value="1"/>
</dbReference>
<keyword evidence="4" id="KW-0560">Oxidoreductase</keyword>
<dbReference type="EMBL" id="BMIR01000003">
    <property type="protein sequence ID" value="GGE32852.1"/>
    <property type="molecule type" value="Genomic_DNA"/>
</dbReference>
<dbReference type="Gene3D" id="3.40.50.720">
    <property type="entry name" value="NAD(P)-binding Rossmann-like Domain"/>
    <property type="match status" value="1"/>
</dbReference>
<dbReference type="Gene3D" id="3.90.180.10">
    <property type="entry name" value="Medium-chain alcohol dehydrogenases, catalytic domain"/>
    <property type="match status" value="1"/>
</dbReference>
<dbReference type="PANTHER" id="PTHR43880">
    <property type="entry name" value="ALCOHOL DEHYDROGENASE"/>
    <property type="match status" value="1"/>
</dbReference>
<dbReference type="InterPro" id="IPR002328">
    <property type="entry name" value="ADH_Zn_CS"/>
</dbReference>
<keyword evidence="2 6" id="KW-0479">Metal-binding</keyword>
<dbReference type="GO" id="GO:0051903">
    <property type="term" value="F:S-(hydroxymethyl)glutathione dehydrogenase [NAD(P)+] activity"/>
    <property type="evidence" value="ECO:0007669"/>
    <property type="project" value="TreeGrafter"/>
</dbReference>
<reference evidence="8" key="2">
    <citation type="submission" date="2020-09" db="EMBL/GenBank/DDBJ databases">
        <authorList>
            <person name="Sun Q."/>
            <person name="Zhou Y."/>
        </authorList>
    </citation>
    <scope>NUCLEOTIDE SEQUENCE</scope>
    <source>
        <strain evidence="8">CGMCC 1.15371</strain>
    </source>
</reference>
<accession>A0A8J2YG59</accession>
<dbReference type="PANTHER" id="PTHR43880:SF12">
    <property type="entry name" value="ALCOHOL DEHYDROGENASE CLASS-3"/>
    <property type="match status" value="1"/>
</dbReference>
<name>A0A8J2YG59_9BACL</name>
<keyword evidence="3 6" id="KW-0862">Zinc</keyword>
<evidence type="ECO:0000256" key="4">
    <source>
        <dbReference type="ARBA" id="ARBA00023002"/>
    </source>
</evidence>
<comment type="caution">
    <text evidence="8">The sequence shown here is derived from an EMBL/GenBank/DDBJ whole genome shotgun (WGS) entry which is preliminary data.</text>
</comment>
<sequence>MEMKAASLYEPKGDFVFENVEIREPKSNEVLIKIVASGVCHTDAVAREQFVPVPLPVVLGHEGSGIVEKVGADVTTVKPGDHVVLSFSSCGHCENCLTGHPSACEQLNDLNFGGVMNDGTKRIHKHGEEFSTFFGQSSFATYAVSNERNVVKIDEDVDLRLLGPLGCGIQTGSGTVLNKLKPEFGSTIAIYGAGAVGLSAIMAAKIVGCSKIIAVDVHDSRLELAKELGATHVINGAKVDTVEEVRRITGKGTHYAVDTAGVPAVTRQALNGLKSMGTLAIVGATGDLTVNVQTELMGEVKSIIGVVEGDAIPQTFIPKLVQYYKEGQFPFDKLVKFYDFEELETAFEDSKSGATIKPIVVMQEA</sequence>
<dbReference type="Pfam" id="PF00107">
    <property type="entry name" value="ADH_zinc_N"/>
    <property type="match status" value="1"/>
</dbReference>
<dbReference type="GO" id="GO:0008270">
    <property type="term" value="F:zinc ion binding"/>
    <property type="evidence" value="ECO:0007669"/>
    <property type="project" value="InterPro"/>
</dbReference>
<evidence type="ECO:0000256" key="1">
    <source>
        <dbReference type="ARBA" id="ARBA00001947"/>
    </source>
</evidence>
<dbReference type="AlphaFoldDB" id="A0A8J2YG59"/>
<evidence type="ECO:0000256" key="5">
    <source>
        <dbReference type="ARBA" id="ARBA00023027"/>
    </source>
</evidence>
<evidence type="ECO:0000313" key="9">
    <source>
        <dbReference type="Proteomes" id="UP000628775"/>
    </source>
</evidence>
<organism evidence="8 9">
    <name type="scientific">Pullulanibacillus camelliae</name>
    <dbReference type="NCBI Taxonomy" id="1707096"/>
    <lineage>
        <taxon>Bacteria</taxon>
        <taxon>Bacillati</taxon>
        <taxon>Bacillota</taxon>
        <taxon>Bacilli</taxon>
        <taxon>Bacillales</taxon>
        <taxon>Sporolactobacillaceae</taxon>
        <taxon>Pullulanibacillus</taxon>
    </lineage>
</organism>
<comment type="cofactor">
    <cofactor evidence="1 6">
        <name>Zn(2+)</name>
        <dbReference type="ChEBI" id="CHEBI:29105"/>
    </cofactor>
</comment>
<comment type="similarity">
    <text evidence="6">Belongs to the zinc-containing alcohol dehydrogenase family.</text>
</comment>
<dbReference type="GO" id="GO:0046294">
    <property type="term" value="P:formaldehyde catabolic process"/>
    <property type="evidence" value="ECO:0007669"/>
    <property type="project" value="TreeGrafter"/>
</dbReference>
<proteinExistence type="inferred from homology"/>
<dbReference type="InterPro" id="IPR020843">
    <property type="entry name" value="ER"/>
</dbReference>
<dbReference type="Pfam" id="PF08240">
    <property type="entry name" value="ADH_N"/>
    <property type="match status" value="1"/>
</dbReference>
<dbReference type="RefSeq" id="WP_188689874.1">
    <property type="nucleotide sequence ID" value="NZ_BMIR01000003.1"/>
</dbReference>
<dbReference type="PROSITE" id="PS00059">
    <property type="entry name" value="ADH_ZINC"/>
    <property type="match status" value="1"/>
</dbReference>